<dbReference type="GO" id="GO:0052689">
    <property type="term" value="F:carboxylic ester hydrolase activity"/>
    <property type="evidence" value="ECO:0007669"/>
    <property type="project" value="UniProtKB-ARBA"/>
</dbReference>
<dbReference type="SUPFAM" id="SSF53474">
    <property type="entry name" value="alpha/beta-Hydrolases"/>
    <property type="match status" value="1"/>
</dbReference>
<evidence type="ECO:0000313" key="3">
    <source>
        <dbReference type="EMBL" id="POR49622.1"/>
    </source>
</evidence>
<reference evidence="3 4" key="1">
    <citation type="submission" date="2018-01" db="EMBL/GenBank/DDBJ databases">
        <title>Genomic Encyclopedia of Type Strains, Phase III (KMG-III): the genomes of soil and plant-associated and newly described type strains.</title>
        <authorList>
            <person name="Whitman W."/>
        </authorList>
    </citation>
    <scope>NUCLEOTIDE SEQUENCE [LARGE SCALE GENOMIC DNA]</scope>
    <source>
        <strain evidence="3 4">1131</strain>
    </source>
</reference>
<keyword evidence="4" id="KW-1185">Reference proteome</keyword>
<gene>
    <name evidence="3" type="ORF">CYD53_111115</name>
</gene>
<evidence type="ECO:0000259" key="2">
    <source>
        <dbReference type="Pfam" id="PF01738"/>
    </source>
</evidence>
<accession>A0A2S4M4J9</accession>
<proteinExistence type="predicted"/>
<sequence length="319" mass="34163">MSSLMRLLDHVAFGRFRPKAKNVIDSKSSKHCSSEKPASIFSRNALAALTGVALLLSSAASAGGYEHVRIPNDDGQIDAVLYRPAGPGPFPAVVALHGCNGLWRDNGTLSLRHSDWGEQLAQAGLMVLMPDSYGSRRLGSQCGVKDVTVRPSRERVADAAAARRWLQTREDVRADMIALMGWSGGGSAVLAAIRKDRRPADGKPDFARAVAFYPSCRLQSESASFAARLPALILAGEADDWTPPAPCDFLAKAAQARGEKIDLVVYAGALHDFDHPRLEVKERSDIAYSATGTGKAMVGTNPAAREDALKRVKAFLKGL</sequence>
<dbReference type="InterPro" id="IPR050261">
    <property type="entry name" value="FrsA_esterase"/>
</dbReference>
<keyword evidence="1 3" id="KW-0378">Hydrolase</keyword>
<feature type="domain" description="Dienelactone hydrolase" evidence="2">
    <location>
        <begin position="77"/>
        <end position="317"/>
    </location>
</feature>
<comment type="caution">
    <text evidence="3">The sequence shown here is derived from an EMBL/GenBank/DDBJ whole genome shotgun (WGS) entry which is preliminary data.</text>
</comment>
<name>A0A2S4M4J9_9HYPH</name>
<protein>
    <submittedName>
        <fullName evidence="3">Dienelactone hydrolase</fullName>
    </submittedName>
</protein>
<dbReference type="InterPro" id="IPR002925">
    <property type="entry name" value="Dienelactn_hydro"/>
</dbReference>
<dbReference type="InterPro" id="IPR029058">
    <property type="entry name" value="AB_hydrolase_fold"/>
</dbReference>
<dbReference type="Gene3D" id="3.40.50.1820">
    <property type="entry name" value="alpha/beta hydrolase"/>
    <property type="match status" value="1"/>
</dbReference>
<evidence type="ECO:0000313" key="4">
    <source>
        <dbReference type="Proteomes" id="UP000236919"/>
    </source>
</evidence>
<evidence type="ECO:0000256" key="1">
    <source>
        <dbReference type="ARBA" id="ARBA00022801"/>
    </source>
</evidence>
<organism evidence="3 4">
    <name type="scientific">Bosea psychrotolerans</name>
    <dbReference type="NCBI Taxonomy" id="1871628"/>
    <lineage>
        <taxon>Bacteria</taxon>
        <taxon>Pseudomonadati</taxon>
        <taxon>Pseudomonadota</taxon>
        <taxon>Alphaproteobacteria</taxon>
        <taxon>Hyphomicrobiales</taxon>
        <taxon>Boseaceae</taxon>
        <taxon>Bosea</taxon>
    </lineage>
</organism>
<dbReference type="PANTHER" id="PTHR22946:SF9">
    <property type="entry name" value="POLYKETIDE TRANSFERASE AF380"/>
    <property type="match status" value="1"/>
</dbReference>
<dbReference type="Proteomes" id="UP000236919">
    <property type="component" value="Unassembled WGS sequence"/>
</dbReference>
<dbReference type="Pfam" id="PF01738">
    <property type="entry name" value="DLH"/>
    <property type="match status" value="1"/>
</dbReference>
<dbReference type="EMBL" id="PQFZ01000011">
    <property type="protein sequence ID" value="POR49622.1"/>
    <property type="molecule type" value="Genomic_DNA"/>
</dbReference>
<dbReference type="PANTHER" id="PTHR22946">
    <property type="entry name" value="DIENELACTONE HYDROLASE DOMAIN-CONTAINING PROTEIN-RELATED"/>
    <property type="match status" value="1"/>
</dbReference>
<dbReference type="AlphaFoldDB" id="A0A2S4M4J9"/>